<name>A0A2N3YEX6_9MICO</name>
<gene>
    <name evidence="1" type="ORF">ATL31_0195</name>
</gene>
<proteinExistence type="predicted"/>
<dbReference type="OrthoDB" id="4440029at2"/>
<dbReference type="Gene3D" id="3.40.50.300">
    <property type="entry name" value="P-loop containing nucleotide triphosphate hydrolases"/>
    <property type="match status" value="1"/>
</dbReference>
<dbReference type="Proteomes" id="UP000233781">
    <property type="component" value="Unassembled WGS sequence"/>
</dbReference>
<dbReference type="AlphaFoldDB" id="A0A2N3YEX6"/>
<accession>A0A2N3YEX6</accession>
<dbReference type="RefSeq" id="WP_101394124.1">
    <property type="nucleotide sequence ID" value="NZ_PJNE01000001.1"/>
</dbReference>
<dbReference type="EMBL" id="PJNE01000001">
    <property type="protein sequence ID" value="PKW25407.1"/>
    <property type="molecule type" value="Genomic_DNA"/>
</dbReference>
<dbReference type="SUPFAM" id="SSF52540">
    <property type="entry name" value="P-loop containing nucleoside triphosphate hydrolases"/>
    <property type="match status" value="1"/>
</dbReference>
<organism evidence="1 2">
    <name type="scientific">Phycicoccus duodecadis</name>
    <dbReference type="NCBI Taxonomy" id="173053"/>
    <lineage>
        <taxon>Bacteria</taxon>
        <taxon>Bacillati</taxon>
        <taxon>Actinomycetota</taxon>
        <taxon>Actinomycetes</taxon>
        <taxon>Micrococcales</taxon>
        <taxon>Intrasporangiaceae</taxon>
        <taxon>Phycicoccus</taxon>
    </lineage>
</organism>
<comment type="caution">
    <text evidence="1">The sequence shown here is derived from an EMBL/GenBank/DDBJ whole genome shotgun (WGS) entry which is preliminary data.</text>
</comment>
<sequence length="499" mass="55348">MTTTAALTAADYDEARRDPVVFAALLLGDPLWDHQVEVVRSSARYRVLCAGRRSGKTRVFGVLSLHRAFAVPRSRVLIVSASDRTAKRMFADVLGMVTGALGLASSVDDETTHMLTLSNGSTIECVPSSMKAVRSAEADLLIVDEAGFVDQGIWEAAEPVVGARPGARVLIASSPWRGPGHFFHDLWRQGMDHPDTEVASWHWPSSISPLVDRVWLEAVRGRSALDYFRREYLAEWTGESGAYFSEAELMASVADYEMTSPEAAALLGFPGMQVGGGIDWGFSRDANAVVYLGVLDDLGLNMERKWRLFVPWLEARHRWEWSDFIDYLCEGAKGYDVRVYASEANGVGAYPSDDLAKRLWEKHRLPTTVAKVWTDVRRKQSGFGMVKSLLGQGRLVLPRHPELLKQLRGLEFEQTQTGQMRISVPERSGHDDLAMALLQAVSTVHPRILADGVQAPRRFRSVESVSTTGGVVLPRRPLPSQDLPWCFSSPKGREKGDLW</sequence>
<keyword evidence="2" id="KW-1185">Reference proteome</keyword>
<dbReference type="Gene3D" id="3.30.420.240">
    <property type="match status" value="1"/>
</dbReference>
<protein>
    <submittedName>
        <fullName evidence="1">Terminase family protein</fullName>
    </submittedName>
</protein>
<evidence type="ECO:0000313" key="1">
    <source>
        <dbReference type="EMBL" id="PKW25407.1"/>
    </source>
</evidence>
<dbReference type="Pfam" id="PF03237">
    <property type="entry name" value="Terminase_6N"/>
    <property type="match status" value="1"/>
</dbReference>
<dbReference type="InterPro" id="IPR027417">
    <property type="entry name" value="P-loop_NTPase"/>
</dbReference>
<evidence type="ECO:0000313" key="2">
    <source>
        <dbReference type="Proteomes" id="UP000233781"/>
    </source>
</evidence>
<reference evidence="1 2" key="1">
    <citation type="submission" date="2017-12" db="EMBL/GenBank/DDBJ databases">
        <title>Sequencing the genomes of 1000 Actinobacteria strains.</title>
        <authorList>
            <person name="Klenk H.-P."/>
        </authorList>
    </citation>
    <scope>NUCLEOTIDE SEQUENCE [LARGE SCALE GENOMIC DNA]</scope>
    <source>
        <strain evidence="1 2">DSM 12806</strain>
    </source>
</reference>